<sequence>MFGRKGKSLYISAEAEADHLDPAEAFEHVLLSVRQQGWKGKHVVVLTPSAMNAIIELPVSAKKPKPVEQMHELVRWEVEPLLMQHQAQWTLGFLLELHGMLSHEQIVEINDIQKRQAKNTGAPRSVDRTPTKRFGELAMDLGYVSREQVQSLFVVQDWLRDEDDEVQCGWSAQGEVDDAPGVWNWLVSAAYSSSIQKWTTLCDDHDLTLLGLMPLTGNSLALLEQTDKSALILETSSLTTTAVRLHRQNVVSVRHLLNHTESMLNACLEAYHSENLTQHPAILLSCPTDNLPDLQAQFKEAIGHEVSLLPSQNPEYLSPGVMAAARHIFNLKGGKRISLIRQGGPLPPPLKRQENQAALLVGGLIALILVAELVMFIQHNNVSKEKAEIDARAKVLDDAVARINAQREEIDKRQAELEAQQESQRRMESRLDFFGQEMPERSLMVQAVLGIIQNTVNEQIIINRIDEMGRRVGVQADTAPTAVRPGHIVKDNFNIDAWALTESAGQEFVQNMKLAVAAWDMEVRDIQVFEKIGPMNMSGYSVSMSILHVVPIEEEAP</sequence>
<name>I1YEV0_METFJ</name>
<keyword evidence="1" id="KW-0175">Coiled coil</keyword>
<accession>I1YEV0</accession>
<proteinExistence type="predicted"/>
<feature type="coiled-coil region" evidence="1">
    <location>
        <begin position="396"/>
        <end position="430"/>
    </location>
</feature>
<reference evidence="2 3" key="1">
    <citation type="journal article" date="2012" name="J. Bacteriol.">
        <title>Complete genome sequences of Methylophaga sp. strain JAM1 and Methylophaga sp. strain JAM7.</title>
        <authorList>
            <person name="Villeneuve C."/>
            <person name="Martineau C."/>
            <person name="Mauffrey F."/>
            <person name="Villemur R."/>
        </authorList>
    </citation>
    <scope>NUCLEOTIDE SEQUENCE [LARGE SCALE GENOMIC DNA]</scope>
    <source>
        <strain evidence="2 3">JAM7</strain>
    </source>
</reference>
<dbReference type="Proteomes" id="UP000009145">
    <property type="component" value="Chromosome"/>
</dbReference>
<dbReference type="KEGG" id="mec:Q7C_264"/>
<dbReference type="eggNOG" id="COG3883">
    <property type="taxonomic scope" value="Bacteria"/>
</dbReference>
<evidence type="ECO:0000313" key="2">
    <source>
        <dbReference type="EMBL" id="AFJ01443.1"/>
    </source>
</evidence>
<dbReference type="STRING" id="754477.Q7C_264"/>
<evidence type="ECO:0000313" key="3">
    <source>
        <dbReference type="Proteomes" id="UP000009145"/>
    </source>
</evidence>
<dbReference type="HOGENOM" id="CLU_441403_0_0_6"/>
<organism evidence="2 3">
    <name type="scientific">Methylophaga frappieri (strain ATCC BAA-2434 / DSM 25690 / JAM7)</name>
    <dbReference type="NCBI Taxonomy" id="754477"/>
    <lineage>
        <taxon>Bacteria</taxon>
        <taxon>Pseudomonadati</taxon>
        <taxon>Pseudomonadota</taxon>
        <taxon>Gammaproteobacteria</taxon>
        <taxon>Thiotrichales</taxon>
        <taxon>Piscirickettsiaceae</taxon>
        <taxon>Methylophaga</taxon>
    </lineage>
</organism>
<gene>
    <name evidence="2" type="ordered locus">Q7C_264</name>
</gene>
<protein>
    <submittedName>
        <fullName evidence="2">Uncharacterized protein</fullName>
    </submittedName>
</protein>
<dbReference type="EMBL" id="CP003380">
    <property type="protein sequence ID" value="AFJ01443.1"/>
    <property type="molecule type" value="Genomic_DNA"/>
</dbReference>
<evidence type="ECO:0000256" key="1">
    <source>
        <dbReference type="SAM" id="Coils"/>
    </source>
</evidence>
<keyword evidence="3" id="KW-1185">Reference proteome</keyword>
<dbReference type="PATRIC" id="fig|754477.3.peg.262"/>
<dbReference type="AlphaFoldDB" id="I1YEV0"/>